<dbReference type="SUPFAM" id="SSF47565">
    <property type="entry name" value="Insect pheromone/odorant-binding proteins"/>
    <property type="match status" value="1"/>
</dbReference>
<evidence type="ECO:0000313" key="2">
    <source>
        <dbReference type="EMBL" id="AHF71036.1"/>
    </source>
</evidence>
<evidence type="ECO:0000256" key="1">
    <source>
        <dbReference type="SAM" id="SignalP"/>
    </source>
</evidence>
<dbReference type="SMART" id="SM00708">
    <property type="entry name" value="PhBP"/>
    <property type="match status" value="1"/>
</dbReference>
<dbReference type="EMBL" id="KF240743">
    <property type="protein sequence ID" value="AHF71036.1"/>
    <property type="molecule type" value="mRNA"/>
</dbReference>
<feature type="chain" id="PRO_5004789413" evidence="1">
    <location>
        <begin position="19"/>
        <end position="184"/>
    </location>
</feature>
<dbReference type="AlphaFoldDB" id="W0HGS5"/>
<dbReference type="InterPro" id="IPR006170">
    <property type="entry name" value="PBP/GOBP"/>
</dbReference>
<keyword evidence="1" id="KW-0732">Signal</keyword>
<sequence length="184" mass="20256">MNPLIPVLLVVCAAATRGDEQTNAMVAKAFNKCHGEFPIGDDEMKGVREKSTVPDSHNAKCLMACMLKEGKILRDGKYEKENAIVMADVLNKDDPAAADKAKQLVETCATQVGSDASADECEFAYKMAVCAAAWSSSTRFLKTHPFLLQLCTHRSTWHTFKYEYLPGNTSSRDLTHHINIVCVT</sequence>
<protein>
    <submittedName>
        <fullName evidence="2">Odorant-binding protein 9</fullName>
    </submittedName>
</protein>
<organism evidence="2">
    <name type="scientific">Lygus lineolaris</name>
    <name type="common">Tarnished plant bug</name>
    <dbReference type="NCBI Taxonomy" id="50650"/>
    <lineage>
        <taxon>Eukaryota</taxon>
        <taxon>Metazoa</taxon>
        <taxon>Ecdysozoa</taxon>
        <taxon>Arthropoda</taxon>
        <taxon>Hexapoda</taxon>
        <taxon>Insecta</taxon>
        <taxon>Pterygota</taxon>
        <taxon>Neoptera</taxon>
        <taxon>Paraneoptera</taxon>
        <taxon>Hemiptera</taxon>
        <taxon>Heteroptera</taxon>
        <taxon>Panheteroptera</taxon>
        <taxon>Cimicomorpha</taxon>
        <taxon>Miridae</taxon>
        <taxon>Mirini</taxon>
        <taxon>Lygus</taxon>
    </lineage>
</organism>
<dbReference type="InterPro" id="IPR036728">
    <property type="entry name" value="PBP_GOBP_sf"/>
</dbReference>
<dbReference type="Pfam" id="PF01395">
    <property type="entry name" value="PBP_GOBP"/>
    <property type="match status" value="1"/>
</dbReference>
<dbReference type="CDD" id="cd23992">
    <property type="entry name" value="PBP_GOBP"/>
    <property type="match status" value="1"/>
</dbReference>
<dbReference type="Gene3D" id="1.10.238.20">
    <property type="entry name" value="Pheromone/general odorant binding protein domain"/>
    <property type="match status" value="1"/>
</dbReference>
<name>W0HGS5_LYGLI</name>
<accession>W0HGS5</accession>
<feature type="signal peptide" evidence="1">
    <location>
        <begin position="1"/>
        <end position="18"/>
    </location>
</feature>
<reference evidence="2" key="1">
    <citation type="journal article" date="2014" name="Insect Mol. Biol.">
        <title>Cloning and expression profiling of odorant-binding proteins in the tarnished plant bug, Lygus lineolaris.</title>
        <authorList>
            <person name="Hull J.J."/>
            <person name="Perera O.P."/>
            <person name="Snodgrass G.L."/>
        </authorList>
    </citation>
    <scope>NUCLEOTIDE SEQUENCE</scope>
</reference>
<dbReference type="GO" id="GO:0005549">
    <property type="term" value="F:odorant binding"/>
    <property type="evidence" value="ECO:0007669"/>
    <property type="project" value="InterPro"/>
</dbReference>
<proteinExistence type="evidence at transcript level"/>